<dbReference type="Pfam" id="PF03486">
    <property type="entry name" value="HI0933_like"/>
    <property type="match status" value="1"/>
</dbReference>
<dbReference type="EMBL" id="SNVV01000021">
    <property type="protein sequence ID" value="TDN47253.1"/>
    <property type="molecule type" value="Genomic_DNA"/>
</dbReference>
<dbReference type="Pfam" id="PF22780">
    <property type="entry name" value="HI0933_like_1st"/>
    <property type="match status" value="1"/>
</dbReference>
<dbReference type="NCBIfam" id="TIGR00275">
    <property type="entry name" value="aminoacetone oxidase family FAD-binding enzyme"/>
    <property type="match status" value="1"/>
</dbReference>
<name>A0A4R6DQR8_9RHOO</name>
<dbReference type="PANTHER" id="PTHR42887:SF2">
    <property type="entry name" value="OS12G0638800 PROTEIN"/>
    <property type="match status" value="1"/>
</dbReference>
<dbReference type="PANTHER" id="PTHR42887">
    <property type="entry name" value="OS12G0638800 PROTEIN"/>
    <property type="match status" value="1"/>
</dbReference>
<dbReference type="AlphaFoldDB" id="A0A4R6DQR8"/>
<proteinExistence type="predicted"/>
<keyword evidence="7" id="KW-1185">Reference proteome</keyword>
<dbReference type="InterPro" id="IPR004792">
    <property type="entry name" value="BaiN-like"/>
</dbReference>
<evidence type="ECO:0000256" key="1">
    <source>
        <dbReference type="ARBA" id="ARBA00001974"/>
    </source>
</evidence>
<organism evidence="6 7">
    <name type="scientific">Azoarcus indigens</name>
    <dbReference type="NCBI Taxonomy" id="29545"/>
    <lineage>
        <taxon>Bacteria</taxon>
        <taxon>Pseudomonadati</taxon>
        <taxon>Pseudomonadota</taxon>
        <taxon>Betaproteobacteria</taxon>
        <taxon>Rhodocyclales</taxon>
        <taxon>Zoogloeaceae</taxon>
        <taxon>Azoarcus</taxon>
    </lineage>
</organism>
<dbReference type="Gene3D" id="1.10.8.260">
    <property type="entry name" value="HI0933 insert domain-like"/>
    <property type="match status" value="1"/>
</dbReference>
<evidence type="ECO:0000256" key="3">
    <source>
        <dbReference type="ARBA" id="ARBA00022827"/>
    </source>
</evidence>
<accession>A0A4R6DQR8</accession>
<feature type="domain" description="RsdA/BaiN/AoA(So)-like Rossmann fold-like" evidence="4">
    <location>
        <begin position="46"/>
        <end position="442"/>
    </location>
</feature>
<dbReference type="PRINTS" id="PR00368">
    <property type="entry name" value="FADPNR"/>
</dbReference>
<dbReference type="PRINTS" id="PR00411">
    <property type="entry name" value="PNDRDTASEI"/>
</dbReference>
<dbReference type="Gene3D" id="2.40.30.10">
    <property type="entry name" value="Translation factors"/>
    <property type="match status" value="1"/>
</dbReference>
<dbReference type="SUPFAM" id="SSF51905">
    <property type="entry name" value="FAD/NAD(P)-binding domain"/>
    <property type="match status" value="1"/>
</dbReference>
<gene>
    <name evidence="6" type="ORF">C7389_12158</name>
</gene>
<sequence>MAAQAARGRQWLPPHSGVLDCRTAARRVFCAAFNASDTHLADQTFDLVVIGAGAAGMMCAATAGQRGRRVLLLDHATKLAEKIRISGGGRCNFTNLKVSADNYLCRNPHFVRSALSRYTPRDFIGLVERHGIRYHERSWGQLFCDDSAQEIIDLLRAECDDGQVSWNTPVTIQAVEATGETAPDAIRFVITTDAGHYSARSLVIATGGLSIPKIGATPFGYRIAEQFGLTVVAPRPALVPLTLPPETLARLAPLAGISFEVQARCGRGEFREAALITHRGLSGPSILQVSSYWQAQAYEDGDWEAVGLNLLPDVDAESWLLSHAGERALLGNLLAEHLPRRFAHAWCELHGWQRPLNSFRHAELRQVAATLADWRLAPSGTQGYAKAEVTLGGVDTQALSSKTMEARKQPGLYFIGEVMDVTGHLGGYNFQWAWASGHAAGEHA</sequence>
<dbReference type="InterPro" id="IPR036188">
    <property type="entry name" value="FAD/NAD-bd_sf"/>
</dbReference>
<evidence type="ECO:0008006" key="8">
    <source>
        <dbReference type="Google" id="ProtNLM"/>
    </source>
</evidence>
<keyword evidence="2" id="KW-0285">Flavoprotein</keyword>
<evidence type="ECO:0000313" key="7">
    <source>
        <dbReference type="Proteomes" id="UP000295129"/>
    </source>
</evidence>
<protein>
    <recommendedName>
        <fullName evidence="8">NAD(P)/FAD-dependent oxidoreductase</fullName>
    </recommendedName>
</protein>
<dbReference type="InterPro" id="IPR057661">
    <property type="entry name" value="RsdA/BaiN/AoA(So)_Rossmann"/>
</dbReference>
<reference evidence="6 7" key="1">
    <citation type="submission" date="2019-03" db="EMBL/GenBank/DDBJ databases">
        <title>Genomic Encyclopedia of Type Strains, Phase IV (KMG-IV): sequencing the most valuable type-strain genomes for metagenomic binning, comparative biology and taxonomic classification.</title>
        <authorList>
            <person name="Goeker M."/>
        </authorList>
    </citation>
    <scope>NUCLEOTIDE SEQUENCE [LARGE SCALE GENOMIC DNA]</scope>
    <source>
        <strain evidence="6 7">DSM 12121</strain>
    </source>
</reference>
<comment type="cofactor">
    <cofactor evidence="1">
        <name>FAD</name>
        <dbReference type="ChEBI" id="CHEBI:57692"/>
    </cofactor>
</comment>
<dbReference type="InterPro" id="IPR055178">
    <property type="entry name" value="RsdA/BaiN/AoA(So)-like_dom"/>
</dbReference>
<dbReference type="InterPro" id="IPR023166">
    <property type="entry name" value="BaiN-like_dom_sf"/>
</dbReference>
<evidence type="ECO:0000313" key="6">
    <source>
        <dbReference type="EMBL" id="TDN47253.1"/>
    </source>
</evidence>
<dbReference type="SUPFAM" id="SSF160996">
    <property type="entry name" value="HI0933 insert domain-like"/>
    <property type="match status" value="1"/>
</dbReference>
<dbReference type="Gene3D" id="3.50.50.60">
    <property type="entry name" value="FAD/NAD(P)-binding domain"/>
    <property type="match status" value="1"/>
</dbReference>
<comment type="caution">
    <text evidence="6">The sequence shown here is derived from an EMBL/GenBank/DDBJ whole genome shotgun (WGS) entry which is preliminary data.</text>
</comment>
<keyword evidence="3" id="KW-0274">FAD</keyword>
<evidence type="ECO:0000259" key="4">
    <source>
        <dbReference type="Pfam" id="PF03486"/>
    </source>
</evidence>
<feature type="domain" description="RsdA/BaiN/AoA(So)-like insert" evidence="5">
    <location>
        <begin position="235"/>
        <end position="389"/>
    </location>
</feature>
<dbReference type="Proteomes" id="UP000295129">
    <property type="component" value="Unassembled WGS sequence"/>
</dbReference>
<evidence type="ECO:0000259" key="5">
    <source>
        <dbReference type="Pfam" id="PF22780"/>
    </source>
</evidence>
<evidence type="ECO:0000256" key="2">
    <source>
        <dbReference type="ARBA" id="ARBA00022630"/>
    </source>
</evidence>